<comment type="caution">
    <text evidence="7">The sequence shown here is derived from an EMBL/GenBank/DDBJ whole genome shotgun (WGS) entry which is preliminary data.</text>
</comment>
<dbReference type="InterPro" id="IPR002501">
    <property type="entry name" value="PsdUridine_synth_N"/>
</dbReference>
<evidence type="ECO:0000256" key="4">
    <source>
        <dbReference type="ARBA" id="ARBA00022694"/>
    </source>
</evidence>
<keyword evidence="8" id="KW-1185">Reference proteome</keyword>
<keyword evidence="5" id="KW-0413">Isomerase</keyword>
<gene>
    <name evidence="7" type="ORF">DI09_64p90</name>
</gene>
<evidence type="ECO:0000313" key="7">
    <source>
        <dbReference type="EMBL" id="KGG50573.1"/>
    </source>
</evidence>
<dbReference type="SUPFAM" id="SSF55120">
    <property type="entry name" value="Pseudouridine synthase"/>
    <property type="match status" value="1"/>
</dbReference>
<dbReference type="GO" id="GO:1990481">
    <property type="term" value="P:mRNA pseudouridine synthesis"/>
    <property type="evidence" value="ECO:0007669"/>
    <property type="project" value="TreeGrafter"/>
</dbReference>
<dbReference type="Pfam" id="PF01509">
    <property type="entry name" value="TruB_N"/>
    <property type="match status" value="1"/>
</dbReference>
<dbReference type="EMBL" id="JMKJ01000573">
    <property type="protein sequence ID" value="KGG50573.1"/>
    <property type="molecule type" value="Genomic_DNA"/>
</dbReference>
<evidence type="ECO:0000313" key="8">
    <source>
        <dbReference type="Proteomes" id="UP000029725"/>
    </source>
</evidence>
<dbReference type="PANTHER" id="PTHR13767">
    <property type="entry name" value="TRNA-PSEUDOURIDINE SYNTHASE"/>
    <property type="match status" value="1"/>
</dbReference>
<dbReference type="EC" id="5.4.99.25" evidence="3"/>
<evidence type="ECO:0000259" key="6">
    <source>
        <dbReference type="Pfam" id="PF01509"/>
    </source>
</evidence>
<dbReference type="Gene3D" id="3.30.2350.10">
    <property type="entry name" value="Pseudouridine synthase"/>
    <property type="match status" value="1"/>
</dbReference>
<sequence>MFRHLPNSRLLPIGKHGAFNSDDIVNNYFFDSINLNGILSVFKPSLRITNPFVYNLHTKLWSAYCKSHPISFGSEGAQRNASKRHILSVLGKIGHGGTLDPMAQGIVVVGLGSGTKKLGTLLQGPKVQMFEMLTSIVLYGNHEIGRRLQDVVRKFIGHNILQVPPKYSLFISYRPRFSALRVNGTRACDLMRRGIEIPDLDARPVTINSISIVNVDPPFITLSVDCMGGTYIRSLVRDISAELGTFGMLTFLERTRIGPFHIQDSIRDLSIFEHDLEAVRKISEQGALLLDEYIYSRQHTNVTI</sequence>
<dbReference type="PANTHER" id="PTHR13767:SF2">
    <property type="entry name" value="PSEUDOURIDYLATE SYNTHASE TRUB1"/>
    <property type="match status" value="1"/>
</dbReference>
<comment type="similarity">
    <text evidence="2">Belongs to the pseudouridine synthase TruB family.</text>
</comment>
<evidence type="ECO:0000256" key="5">
    <source>
        <dbReference type="ARBA" id="ARBA00023235"/>
    </source>
</evidence>
<comment type="catalytic activity">
    <reaction evidence="1">
        <text>a uridine in mRNA = a pseudouridine in mRNA</text>
        <dbReference type="Rhea" id="RHEA:56644"/>
        <dbReference type="Rhea" id="RHEA-COMP:14658"/>
        <dbReference type="Rhea" id="RHEA-COMP:14659"/>
        <dbReference type="ChEBI" id="CHEBI:65314"/>
        <dbReference type="ChEBI" id="CHEBI:65315"/>
    </reaction>
</comment>
<dbReference type="GO" id="GO:0003723">
    <property type="term" value="F:RNA binding"/>
    <property type="evidence" value="ECO:0007669"/>
    <property type="project" value="InterPro"/>
</dbReference>
<accession>A0A098VNE1</accession>
<dbReference type="GeneID" id="25260549"/>
<dbReference type="RefSeq" id="XP_013237012.1">
    <property type="nucleotide sequence ID" value="XM_013381558.1"/>
</dbReference>
<evidence type="ECO:0000256" key="1">
    <source>
        <dbReference type="ARBA" id="ARBA00001166"/>
    </source>
</evidence>
<organism evidence="7 8">
    <name type="scientific">Mitosporidium daphniae</name>
    <dbReference type="NCBI Taxonomy" id="1485682"/>
    <lineage>
        <taxon>Eukaryota</taxon>
        <taxon>Fungi</taxon>
        <taxon>Fungi incertae sedis</taxon>
        <taxon>Microsporidia</taxon>
        <taxon>Mitosporidium</taxon>
    </lineage>
</organism>
<evidence type="ECO:0000256" key="2">
    <source>
        <dbReference type="ARBA" id="ARBA00008999"/>
    </source>
</evidence>
<dbReference type="AlphaFoldDB" id="A0A098VNE1"/>
<dbReference type="VEuPathDB" id="MicrosporidiaDB:DI09_64p90"/>
<evidence type="ECO:0000256" key="3">
    <source>
        <dbReference type="ARBA" id="ARBA00012787"/>
    </source>
</evidence>
<dbReference type="OrthoDB" id="9995526at2759"/>
<dbReference type="HOGENOM" id="CLU_032087_0_2_1"/>
<name>A0A098VNE1_9MICR</name>
<dbReference type="GO" id="GO:0006400">
    <property type="term" value="P:tRNA modification"/>
    <property type="evidence" value="ECO:0007669"/>
    <property type="project" value="TreeGrafter"/>
</dbReference>
<keyword evidence="4" id="KW-0819">tRNA processing</keyword>
<dbReference type="InterPro" id="IPR020103">
    <property type="entry name" value="PsdUridine_synth_cat_dom_sf"/>
</dbReference>
<dbReference type="InterPro" id="IPR014780">
    <property type="entry name" value="tRNA_psdUridine_synth_TruB"/>
</dbReference>
<reference evidence="7 8" key="1">
    <citation type="submission" date="2014-04" db="EMBL/GenBank/DDBJ databases">
        <title>A new species of microsporidia sheds light on the evolution of extreme parasitism.</title>
        <authorList>
            <person name="Haag K.L."/>
            <person name="James T.Y."/>
            <person name="Larsson R."/>
            <person name="Schaer T.M."/>
            <person name="Refardt D."/>
            <person name="Pombert J.-F."/>
            <person name="Ebert D."/>
        </authorList>
    </citation>
    <scope>NUCLEOTIDE SEQUENCE [LARGE SCALE GENOMIC DNA]</scope>
    <source>
        <strain evidence="7 8">UGP3</strain>
        <tissue evidence="7">Spores</tissue>
    </source>
</reference>
<proteinExistence type="inferred from homology"/>
<feature type="domain" description="Pseudouridine synthase II N-terminal" evidence="6">
    <location>
        <begin position="87"/>
        <end position="232"/>
    </location>
</feature>
<dbReference type="GO" id="GO:0160148">
    <property type="term" value="F:tRNA pseudouridine(55) synthase activity"/>
    <property type="evidence" value="ECO:0007669"/>
    <property type="project" value="UniProtKB-EC"/>
</dbReference>
<dbReference type="Proteomes" id="UP000029725">
    <property type="component" value="Unassembled WGS sequence"/>
</dbReference>
<protein>
    <recommendedName>
        <fullName evidence="3">tRNA pseudouridine(55) synthase</fullName>
        <ecNumber evidence="3">5.4.99.25</ecNumber>
    </recommendedName>
</protein>